<dbReference type="AlphaFoldDB" id="A0A0E9N4W9"/>
<dbReference type="InterPro" id="IPR007838">
    <property type="entry name" value="Cell_div_ZapA-like"/>
</dbReference>
<dbReference type="EMBL" id="BBWV01000004">
    <property type="protein sequence ID" value="GAO45007.1"/>
    <property type="molecule type" value="Genomic_DNA"/>
</dbReference>
<organism evidence="1 2">
    <name type="scientific">Flavihumibacter petaseus NBRC 106054</name>
    <dbReference type="NCBI Taxonomy" id="1220578"/>
    <lineage>
        <taxon>Bacteria</taxon>
        <taxon>Pseudomonadati</taxon>
        <taxon>Bacteroidota</taxon>
        <taxon>Chitinophagia</taxon>
        <taxon>Chitinophagales</taxon>
        <taxon>Chitinophagaceae</taxon>
        <taxon>Flavihumibacter</taxon>
    </lineage>
</organism>
<evidence type="ECO:0008006" key="3">
    <source>
        <dbReference type="Google" id="ProtNLM"/>
    </source>
</evidence>
<dbReference type="OrthoDB" id="1495773at2"/>
<dbReference type="SUPFAM" id="SSF102829">
    <property type="entry name" value="Cell division protein ZapA-like"/>
    <property type="match status" value="1"/>
</dbReference>
<proteinExistence type="predicted"/>
<name>A0A0E9N4W9_9BACT</name>
<evidence type="ECO:0000313" key="1">
    <source>
        <dbReference type="EMBL" id="GAO45007.1"/>
    </source>
</evidence>
<keyword evidence="2" id="KW-1185">Reference proteome</keyword>
<evidence type="ECO:0000313" key="2">
    <source>
        <dbReference type="Proteomes" id="UP000033121"/>
    </source>
</evidence>
<gene>
    <name evidence="1" type="ORF">FPE01S_04_02500</name>
</gene>
<accession>A0A0E9N4W9</accession>
<sequence length="96" mass="11142">MAEELIPVNIVIGDRTYRIKIRPADEEAVRNTVKIINDKIVEFKTQFSAKDMQDYVAMVLVWYATEQTQQTQSSIESNELKDRLHQIEAILDKMNA</sequence>
<dbReference type="Pfam" id="PF05164">
    <property type="entry name" value="ZapA"/>
    <property type="match status" value="1"/>
</dbReference>
<dbReference type="InterPro" id="IPR036192">
    <property type="entry name" value="Cell_div_ZapA-like_sf"/>
</dbReference>
<dbReference type="STRING" id="1220578.FPE01S_04_02500"/>
<dbReference type="RefSeq" id="WP_046370991.1">
    <property type="nucleotide sequence ID" value="NZ_BBWV01000004.1"/>
</dbReference>
<reference evidence="1 2" key="1">
    <citation type="submission" date="2015-04" db="EMBL/GenBank/DDBJ databases">
        <title>Whole genome shotgun sequence of Flavihumibacter petaseus NBRC 106054.</title>
        <authorList>
            <person name="Miyazawa S."/>
            <person name="Hosoyama A."/>
            <person name="Hashimoto M."/>
            <person name="Noguchi M."/>
            <person name="Tsuchikane K."/>
            <person name="Ohji S."/>
            <person name="Yamazoe A."/>
            <person name="Ichikawa N."/>
            <person name="Kimura A."/>
            <person name="Fujita N."/>
        </authorList>
    </citation>
    <scope>NUCLEOTIDE SEQUENCE [LARGE SCALE GENOMIC DNA]</scope>
    <source>
        <strain evidence="1 2">NBRC 106054</strain>
    </source>
</reference>
<comment type="caution">
    <text evidence="1">The sequence shown here is derived from an EMBL/GenBank/DDBJ whole genome shotgun (WGS) entry which is preliminary data.</text>
</comment>
<protein>
    <recommendedName>
        <fullName evidence="3">Cell division protein ZapA</fullName>
    </recommendedName>
</protein>
<dbReference type="Proteomes" id="UP000033121">
    <property type="component" value="Unassembled WGS sequence"/>
</dbReference>